<sequence>MITIIANVFVAALIISLVAYAIAALTKQNKAGSCASCSTKKGSVCEGCQFADNCNKTIH</sequence>
<comment type="caution">
    <text evidence="1">The sequence shown here is derived from an EMBL/GenBank/DDBJ whole genome shotgun (WGS) entry which is preliminary data.</text>
</comment>
<reference evidence="2" key="1">
    <citation type="submission" date="2018-08" db="EMBL/GenBank/DDBJ databases">
        <authorList>
            <person name="Grouzdev D.S."/>
            <person name="Krutkina M.S."/>
        </authorList>
    </citation>
    <scope>NUCLEOTIDE SEQUENCE [LARGE SCALE GENOMIC DNA]</scope>
    <source>
        <strain evidence="2">4-11</strain>
    </source>
</reference>
<accession>A0A372MH95</accession>
<gene>
    <name evidence="1" type="ORF">DYP60_07505</name>
</gene>
<dbReference type="Proteomes" id="UP000264002">
    <property type="component" value="Unassembled WGS sequence"/>
</dbReference>
<protein>
    <recommendedName>
        <fullName evidence="3">FeoB-associated Cys-rich membrane protein</fullName>
    </recommendedName>
</protein>
<proteinExistence type="predicted"/>
<organism evidence="1 2">
    <name type="scientific">Sphaerochaeta halotolerans</name>
    <dbReference type="NCBI Taxonomy" id="2293840"/>
    <lineage>
        <taxon>Bacteria</taxon>
        <taxon>Pseudomonadati</taxon>
        <taxon>Spirochaetota</taxon>
        <taxon>Spirochaetia</taxon>
        <taxon>Spirochaetales</taxon>
        <taxon>Sphaerochaetaceae</taxon>
        <taxon>Sphaerochaeta</taxon>
    </lineage>
</organism>
<evidence type="ECO:0000313" key="1">
    <source>
        <dbReference type="EMBL" id="RFU94696.1"/>
    </source>
</evidence>
<dbReference type="RefSeq" id="WP_117330371.1">
    <property type="nucleotide sequence ID" value="NZ_QUWK01000007.1"/>
</dbReference>
<keyword evidence="2" id="KW-1185">Reference proteome</keyword>
<evidence type="ECO:0008006" key="3">
    <source>
        <dbReference type="Google" id="ProtNLM"/>
    </source>
</evidence>
<dbReference type="EMBL" id="QUWK01000007">
    <property type="protein sequence ID" value="RFU94696.1"/>
    <property type="molecule type" value="Genomic_DNA"/>
</dbReference>
<dbReference type="AlphaFoldDB" id="A0A372MH95"/>
<name>A0A372MH95_9SPIR</name>
<reference evidence="1 2" key="2">
    <citation type="submission" date="2018-09" db="EMBL/GenBank/DDBJ databases">
        <title>Genome of Sphaerochaeta halotolerans strain 4-11.</title>
        <authorList>
            <person name="Nazina T.N."/>
            <person name="Sokolova D.S."/>
        </authorList>
    </citation>
    <scope>NUCLEOTIDE SEQUENCE [LARGE SCALE GENOMIC DNA]</scope>
    <source>
        <strain evidence="1 2">4-11</strain>
    </source>
</reference>
<evidence type="ECO:0000313" key="2">
    <source>
        <dbReference type="Proteomes" id="UP000264002"/>
    </source>
</evidence>